<keyword evidence="3" id="KW-1185">Reference proteome</keyword>
<evidence type="ECO:0000256" key="1">
    <source>
        <dbReference type="SAM" id="MobiDB-lite"/>
    </source>
</evidence>
<reference evidence="2 3" key="1">
    <citation type="journal article" date="2017" name="Mol. Biol. Evol.">
        <title>The 4-celled Tetrabaena socialis nuclear genome reveals the essential components for genetic control of cell number at the origin of multicellularity in the volvocine lineage.</title>
        <authorList>
            <person name="Featherston J."/>
            <person name="Arakaki Y."/>
            <person name="Hanschen E.R."/>
            <person name="Ferris P.J."/>
            <person name="Michod R.E."/>
            <person name="Olson B.J.S.C."/>
            <person name="Nozaki H."/>
            <person name="Durand P.M."/>
        </authorList>
    </citation>
    <scope>NUCLEOTIDE SEQUENCE [LARGE SCALE GENOMIC DNA]</scope>
    <source>
        <strain evidence="2 3">NIES-571</strain>
    </source>
</reference>
<protein>
    <submittedName>
        <fullName evidence="2">Uncharacterized protein</fullName>
    </submittedName>
</protein>
<dbReference type="EMBL" id="PGGS01000316">
    <property type="protein sequence ID" value="PNH05313.1"/>
    <property type="molecule type" value="Genomic_DNA"/>
</dbReference>
<evidence type="ECO:0000313" key="2">
    <source>
        <dbReference type="EMBL" id="PNH05313.1"/>
    </source>
</evidence>
<gene>
    <name evidence="2" type="ORF">TSOC_008427</name>
</gene>
<accession>A0A2J7ZYG2</accession>
<comment type="caution">
    <text evidence="2">The sequence shown here is derived from an EMBL/GenBank/DDBJ whole genome shotgun (WGS) entry which is preliminary data.</text>
</comment>
<proteinExistence type="predicted"/>
<feature type="region of interest" description="Disordered" evidence="1">
    <location>
        <begin position="66"/>
        <end position="100"/>
    </location>
</feature>
<dbReference type="Proteomes" id="UP000236333">
    <property type="component" value="Unassembled WGS sequence"/>
</dbReference>
<sequence>MAAGLWPLDHGLSTGYRLKQLLNDLPLPDERVQEAAALVRQCSETELAALGLAAAAKPALARGLLQGGDKDGRGGTAGAGVPAAPQQRLHAVHREFEKSL</sequence>
<name>A0A2J7ZYG2_9CHLO</name>
<evidence type="ECO:0000313" key="3">
    <source>
        <dbReference type="Proteomes" id="UP000236333"/>
    </source>
</evidence>
<dbReference type="AlphaFoldDB" id="A0A2J7ZYG2"/>
<organism evidence="2 3">
    <name type="scientific">Tetrabaena socialis</name>
    <dbReference type="NCBI Taxonomy" id="47790"/>
    <lineage>
        <taxon>Eukaryota</taxon>
        <taxon>Viridiplantae</taxon>
        <taxon>Chlorophyta</taxon>
        <taxon>core chlorophytes</taxon>
        <taxon>Chlorophyceae</taxon>
        <taxon>CS clade</taxon>
        <taxon>Chlamydomonadales</taxon>
        <taxon>Tetrabaenaceae</taxon>
        <taxon>Tetrabaena</taxon>
    </lineage>
</organism>